<evidence type="ECO:0000313" key="2">
    <source>
        <dbReference type="EMBL" id="KIH47561.1"/>
    </source>
</evidence>
<evidence type="ECO:0000256" key="1">
    <source>
        <dbReference type="SAM" id="MobiDB-lite"/>
    </source>
</evidence>
<sequence>MESGVPTATRALHLLPVSPSMSEKGDDYRMGALKGGLSYLGICRMNRPRGPRTPPMPPCEEEVPPPPAVPPPIATIPAAPSYPPQVPVVPPAAYAAPPV</sequence>
<feature type="compositionally biased region" description="Pro residues" evidence="1">
    <location>
        <begin position="51"/>
        <end position="67"/>
    </location>
</feature>
<reference evidence="2 3" key="1">
    <citation type="submission" date="2013-12" db="EMBL/GenBank/DDBJ databases">
        <title>Draft genome of the parsitic nematode Ancylostoma duodenale.</title>
        <authorList>
            <person name="Mitreva M."/>
        </authorList>
    </citation>
    <scope>NUCLEOTIDE SEQUENCE [LARGE SCALE GENOMIC DNA]</scope>
    <source>
        <strain evidence="2 3">Zhejiang</strain>
    </source>
</reference>
<protein>
    <submittedName>
        <fullName evidence="2">Uncharacterized protein</fullName>
    </submittedName>
</protein>
<feature type="region of interest" description="Disordered" evidence="1">
    <location>
        <begin position="46"/>
        <end position="67"/>
    </location>
</feature>
<dbReference type="Proteomes" id="UP000054047">
    <property type="component" value="Unassembled WGS sequence"/>
</dbReference>
<organism evidence="2 3">
    <name type="scientific">Ancylostoma duodenale</name>
    <dbReference type="NCBI Taxonomy" id="51022"/>
    <lineage>
        <taxon>Eukaryota</taxon>
        <taxon>Metazoa</taxon>
        <taxon>Ecdysozoa</taxon>
        <taxon>Nematoda</taxon>
        <taxon>Chromadorea</taxon>
        <taxon>Rhabditida</taxon>
        <taxon>Rhabditina</taxon>
        <taxon>Rhabditomorpha</taxon>
        <taxon>Strongyloidea</taxon>
        <taxon>Ancylostomatidae</taxon>
        <taxon>Ancylostomatinae</taxon>
        <taxon>Ancylostoma</taxon>
    </lineage>
</organism>
<dbReference type="EMBL" id="KN767548">
    <property type="protein sequence ID" value="KIH47561.1"/>
    <property type="molecule type" value="Genomic_DNA"/>
</dbReference>
<keyword evidence="3" id="KW-1185">Reference proteome</keyword>
<dbReference type="AlphaFoldDB" id="A0A0C2FRK9"/>
<proteinExistence type="predicted"/>
<accession>A0A0C2FRK9</accession>
<evidence type="ECO:0000313" key="3">
    <source>
        <dbReference type="Proteomes" id="UP000054047"/>
    </source>
</evidence>
<gene>
    <name evidence="2" type="ORF">ANCDUO_22379</name>
</gene>
<name>A0A0C2FRK9_9BILA</name>